<name>X0UFI7_9ZZZZ</name>
<dbReference type="EMBL" id="BARS01013582">
    <property type="protein sequence ID" value="GAF98066.1"/>
    <property type="molecule type" value="Genomic_DNA"/>
</dbReference>
<reference evidence="1" key="1">
    <citation type="journal article" date="2014" name="Front. Microbiol.">
        <title>High frequency of phylogenetically diverse reductive dehalogenase-homologous genes in deep subseafloor sedimentary metagenomes.</title>
        <authorList>
            <person name="Kawai M."/>
            <person name="Futagami T."/>
            <person name="Toyoda A."/>
            <person name="Takaki Y."/>
            <person name="Nishi S."/>
            <person name="Hori S."/>
            <person name="Arai W."/>
            <person name="Tsubouchi T."/>
            <person name="Morono Y."/>
            <person name="Uchiyama I."/>
            <person name="Ito T."/>
            <person name="Fujiyama A."/>
            <person name="Inagaki F."/>
            <person name="Takami H."/>
        </authorList>
    </citation>
    <scope>NUCLEOTIDE SEQUENCE</scope>
    <source>
        <strain evidence="1">Expedition CK06-06</strain>
    </source>
</reference>
<organism evidence="1">
    <name type="scientific">marine sediment metagenome</name>
    <dbReference type="NCBI Taxonomy" id="412755"/>
    <lineage>
        <taxon>unclassified sequences</taxon>
        <taxon>metagenomes</taxon>
        <taxon>ecological metagenomes</taxon>
    </lineage>
</organism>
<evidence type="ECO:0000313" key="1">
    <source>
        <dbReference type="EMBL" id="GAF98066.1"/>
    </source>
</evidence>
<dbReference type="AlphaFoldDB" id="X0UFI7"/>
<accession>X0UFI7</accession>
<proteinExistence type="predicted"/>
<gene>
    <name evidence="1" type="ORF">S01H1_23488</name>
</gene>
<feature type="non-terminal residue" evidence="1">
    <location>
        <position position="1"/>
    </location>
</feature>
<sequence>FEFLILVNFATVFYYSKIEEIKDIPKFKGYKVYNNSTLINLVVEHISYHL</sequence>
<comment type="caution">
    <text evidence="1">The sequence shown here is derived from an EMBL/GenBank/DDBJ whole genome shotgun (WGS) entry which is preliminary data.</text>
</comment>
<protein>
    <submittedName>
        <fullName evidence="1">Uncharacterized protein</fullName>
    </submittedName>
</protein>